<protein>
    <recommendedName>
        <fullName evidence="3">DUF1484 domain-containing protein</fullName>
    </recommendedName>
</protein>
<evidence type="ECO:0008006" key="3">
    <source>
        <dbReference type="Google" id="ProtNLM"/>
    </source>
</evidence>
<sequence>MARHPAAQPTTPFPLSRQRDLLAELASRPTLDLACAQPILTELETLAATVDDAVQAACHELAVVSEGLEGLLALLDEADQQRLTARQLHTLVAPLKRQLDAACAPVRQMI</sequence>
<evidence type="ECO:0000313" key="2">
    <source>
        <dbReference type="Proteomes" id="UP000036700"/>
    </source>
</evidence>
<dbReference type="Proteomes" id="UP000036700">
    <property type="component" value="Chromosome"/>
</dbReference>
<dbReference type="RefSeq" id="WP_047213171.1">
    <property type="nucleotide sequence ID" value="NZ_CP011568.3"/>
</dbReference>
<evidence type="ECO:0000313" key="1">
    <source>
        <dbReference type="EMBL" id="AKJ67551.1"/>
    </source>
</evidence>
<reference evidence="2" key="1">
    <citation type="submission" date="2015-06" db="EMBL/GenBank/DDBJ databases">
        <authorList>
            <person name="Lim Y.L."/>
            <person name="Ee R."/>
            <person name="Yong D."/>
            <person name="How K.Y."/>
            <person name="Yin W.F."/>
            <person name="Chan K.G."/>
        </authorList>
    </citation>
    <scope>NUCLEOTIDE SEQUENCE [LARGE SCALE GENOMIC DNA]</scope>
    <source>
        <strain evidence="2">DSM 25325</strain>
    </source>
</reference>
<dbReference type="EMBL" id="CP011568">
    <property type="protein sequence ID" value="AKJ67551.1"/>
    <property type="molecule type" value="Genomic_DNA"/>
</dbReference>
<dbReference type="AlphaFoldDB" id="A0A0G3ES85"/>
<name>A0A0G3ES85_9BURK</name>
<organism evidence="1 2">
    <name type="scientific">Pandoraea thiooxydans</name>
    <dbReference type="NCBI Taxonomy" id="445709"/>
    <lineage>
        <taxon>Bacteria</taxon>
        <taxon>Pseudomonadati</taxon>
        <taxon>Pseudomonadota</taxon>
        <taxon>Betaproteobacteria</taxon>
        <taxon>Burkholderiales</taxon>
        <taxon>Burkholderiaceae</taxon>
        <taxon>Pandoraea</taxon>
    </lineage>
</organism>
<gene>
    <name evidence="1" type="ORF">ABW99_04240</name>
</gene>
<dbReference type="PATRIC" id="fig|445709.3.peg.907"/>
<accession>A0A0G3ES85</accession>
<dbReference type="KEGG" id="ptx:ABW99_04240"/>
<dbReference type="Pfam" id="PF07363">
    <property type="entry name" value="DUF1484"/>
    <property type="match status" value="1"/>
</dbReference>
<dbReference type="InterPro" id="IPR009957">
    <property type="entry name" value="DUF1484"/>
</dbReference>
<keyword evidence="2" id="KW-1185">Reference proteome</keyword>
<proteinExistence type="predicted"/>